<dbReference type="EMBL" id="JACRSS010000003">
    <property type="protein sequence ID" value="MBC8538737.1"/>
    <property type="molecule type" value="Genomic_DNA"/>
</dbReference>
<dbReference type="FunFam" id="1.10.10.10:FF:000214">
    <property type="entry name" value="Methylated-DNA--protein-cysteine methyltransferase"/>
    <property type="match status" value="1"/>
</dbReference>
<feature type="domain" description="Methylated-DNA-[protein]-cysteine S-methyltransferase DNA binding" evidence="10">
    <location>
        <begin position="55"/>
        <end position="140"/>
    </location>
</feature>
<dbReference type="InterPro" id="IPR001497">
    <property type="entry name" value="MethylDNA_cys_MeTrfase_AS"/>
</dbReference>
<protein>
    <recommendedName>
        <fullName evidence="3">methylated-DNA--[protein]-cysteine S-methyltransferase</fullName>
        <ecNumber evidence="3">2.1.1.63</ecNumber>
    </recommendedName>
</protein>
<evidence type="ECO:0000313" key="11">
    <source>
        <dbReference type="EMBL" id="MBC8538737.1"/>
    </source>
</evidence>
<comment type="catalytic activity">
    <reaction evidence="1">
        <text>a 4-O-methyl-thymidine in DNA + L-cysteinyl-[protein] = a thymidine in DNA + S-methyl-L-cysteinyl-[protein]</text>
        <dbReference type="Rhea" id="RHEA:53428"/>
        <dbReference type="Rhea" id="RHEA-COMP:10131"/>
        <dbReference type="Rhea" id="RHEA-COMP:10132"/>
        <dbReference type="Rhea" id="RHEA-COMP:13555"/>
        <dbReference type="Rhea" id="RHEA-COMP:13556"/>
        <dbReference type="ChEBI" id="CHEBI:29950"/>
        <dbReference type="ChEBI" id="CHEBI:82612"/>
        <dbReference type="ChEBI" id="CHEBI:137386"/>
        <dbReference type="ChEBI" id="CHEBI:137387"/>
        <dbReference type="EC" id="2.1.1.63"/>
    </reaction>
</comment>
<organism evidence="11 12">
    <name type="scientific">Guopingia tenuis</name>
    <dbReference type="NCBI Taxonomy" id="2763656"/>
    <lineage>
        <taxon>Bacteria</taxon>
        <taxon>Bacillati</taxon>
        <taxon>Bacillota</taxon>
        <taxon>Clostridia</taxon>
        <taxon>Christensenellales</taxon>
        <taxon>Christensenellaceae</taxon>
        <taxon>Guopingia</taxon>
    </lineage>
</organism>
<keyword evidence="12" id="KW-1185">Reference proteome</keyword>
<keyword evidence="6" id="KW-0227">DNA damage</keyword>
<dbReference type="InterPro" id="IPR014048">
    <property type="entry name" value="MethylDNA_cys_MeTrfase_DNA-bd"/>
</dbReference>
<dbReference type="GO" id="GO:0003908">
    <property type="term" value="F:methylated-DNA-[protein]-cysteine S-methyltransferase activity"/>
    <property type="evidence" value="ECO:0007669"/>
    <property type="project" value="UniProtKB-EC"/>
</dbReference>
<evidence type="ECO:0000256" key="1">
    <source>
        <dbReference type="ARBA" id="ARBA00001286"/>
    </source>
</evidence>
<dbReference type="PANTHER" id="PTHR10815">
    <property type="entry name" value="METHYLATED-DNA--PROTEIN-CYSTEINE METHYLTRANSFERASE"/>
    <property type="match status" value="1"/>
</dbReference>
<evidence type="ECO:0000256" key="3">
    <source>
        <dbReference type="ARBA" id="ARBA00011918"/>
    </source>
</evidence>
<sequence>MGGCALYFHYGRTETEYLKGRDKILGECIDKIGPIRREVDDGLFSSVPLHCIGTDFQREIWEILCTIPYEKTITYGEIAGQIATKRGKKWMSARAVGGAVGHNKISLIIPCHRVVGSDGSLTGYAGGLERKAGLLALEGAGRKNGLSPEKEDSCDETGKYRKDSPFF</sequence>
<dbReference type="AlphaFoldDB" id="A0A926DJ54"/>
<evidence type="ECO:0000256" key="9">
    <source>
        <dbReference type="SAM" id="MobiDB-lite"/>
    </source>
</evidence>
<keyword evidence="4" id="KW-0489">Methyltransferase</keyword>
<dbReference type="PROSITE" id="PS00374">
    <property type="entry name" value="MGMT"/>
    <property type="match status" value="1"/>
</dbReference>
<name>A0A926DJ54_9FIRM</name>
<evidence type="ECO:0000256" key="5">
    <source>
        <dbReference type="ARBA" id="ARBA00022679"/>
    </source>
</evidence>
<comment type="similarity">
    <text evidence="2">Belongs to the MGMT family.</text>
</comment>
<keyword evidence="7" id="KW-0234">DNA repair</keyword>
<evidence type="ECO:0000256" key="8">
    <source>
        <dbReference type="ARBA" id="ARBA00049348"/>
    </source>
</evidence>
<feature type="region of interest" description="Disordered" evidence="9">
    <location>
        <begin position="142"/>
        <end position="167"/>
    </location>
</feature>
<dbReference type="GO" id="GO:0032259">
    <property type="term" value="P:methylation"/>
    <property type="evidence" value="ECO:0007669"/>
    <property type="project" value="UniProtKB-KW"/>
</dbReference>
<keyword evidence="5" id="KW-0808">Transferase</keyword>
<evidence type="ECO:0000313" key="12">
    <source>
        <dbReference type="Proteomes" id="UP000617951"/>
    </source>
</evidence>
<comment type="catalytic activity">
    <reaction evidence="8">
        <text>a 6-O-methyl-2'-deoxyguanosine in DNA + L-cysteinyl-[protein] = S-methyl-L-cysteinyl-[protein] + a 2'-deoxyguanosine in DNA</text>
        <dbReference type="Rhea" id="RHEA:24000"/>
        <dbReference type="Rhea" id="RHEA-COMP:10131"/>
        <dbReference type="Rhea" id="RHEA-COMP:10132"/>
        <dbReference type="Rhea" id="RHEA-COMP:11367"/>
        <dbReference type="Rhea" id="RHEA-COMP:11368"/>
        <dbReference type="ChEBI" id="CHEBI:29950"/>
        <dbReference type="ChEBI" id="CHEBI:82612"/>
        <dbReference type="ChEBI" id="CHEBI:85445"/>
        <dbReference type="ChEBI" id="CHEBI:85448"/>
        <dbReference type="EC" id="2.1.1.63"/>
    </reaction>
</comment>
<feature type="compositionally biased region" description="Basic and acidic residues" evidence="9">
    <location>
        <begin position="148"/>
        <end position="167"/>
    </location>
</feature>
<dbReference type="CDD" id="cd06445">
    <property type="entry name" value="ATase"/>
    <property type="match status" value="1"/>
</dbReference>
<proteinExistence type="inferred from homology"/>
<dbReference type="NCBIfam" id="TIGR00589">
    <property type="entry name" value="ogt"/>
    <property type="match status" value="1"/>
</dbReference>
<evidence type="ECO:0000256" key="6">
    <source>
        <dbReference type="ARBA" id="ARBA00022763"/>
    </source>
</evidence>
<dbReference type="InterPro" id="IPR036388">
    <property type="entry name" value="WH-like_DNA-bd_sf"/>
</dbReference>
<dbReference type="EC" id="2.1.1.63" evidence="3"/>
<dbReference type="Gene3D" id="1.10.10.10">
    <property type="entry name" value="Winged helix-like DNA-binding domain superfamily/Winged helix DNA-binding domain"/>
    <property type="match status" value="1"/>
</dbReference>
<dbReference type="GO" id="GO:0006281">
    <property type="term" value="P:DNA repair"/>
    <property type="evidence" value="ECO:0007669"/>
    <property type="project" value="UniProtKB-KW"/>
</dbReference>
<evidence type="ECO:0000259" key="10">
    <source>
        <dbReference type="Pfam" id="PF01035"/>
    </source>
</evidence>
<gene>
    <name evidence="11" type="ORF">H8693_07290</name>
</gene>
<dbReference type="InterPro" id="IPR036217">
    <property type="entry name" value="MethylDNA_cys_MeTrfase_DNAb"/>
</dbReference>
<accession>A0A926DJ54</accession>
<dbReference type="Proteomes" id="UP000617951">
    <property type="component" value="Unassembled WGS sequence"/>
</dbReference>
<dbReference type="PANTHER" id="PTHR10815:SF5">
    <property type="entry name" value="METHYLATED-DNA--PROTEIN-CYSTEINE METHYLTRANSFERASE"/>
    <property type="match status" value="1"/>
</dbReference>
<dbReference type="Pfam" id="PF01035">
    <property type="entry name" value="DNA_binding_1"/>
    <property type="match status" value="1"/>
</dbReference>
<comment type="caution">
    <text evidence="11">The sequence shown here is derived from an EMBL/GenBank/DDBJ whole genome shotgun (WGS) entry which is preliminary data.</text>
</comment>
<dbReference type="SUPFAM" id="SSF46767">
    <property type="entry name" value="Methylated DNA-protein cysteine methyltransferase, C-terminal domain"/>
    <property type="match status" value="1"/>
</dbReference>
<evidence type="ECO:0000256" key="7">
    <source>
        <dbReference type="ARBA" id="ARBA00023204"/>
    </source>
</evidence>
<reference evidence="11" key="1">
    <citation type="submission" date="2020-08" db="EMBL/GenBank/DDBJ databases">
        <title>Genome public.</title>
        <authorList>
            <person name="Liu C."/>
            <person name="Sun Q."/>
        </authorList>
    </citation>
    <scope>NUCLEOTIDE SEQUENCE</scope>
    <source>
        <strain evidence="11">NSJ-63</strain>
    </source>
</reference>
<evidence type="ECO:0000256" key="2">
    <source>
        <dbReference type="ARBA" id="ARBA00008711"/>
    </source>
</evidence>
<evidence type="ECO:0000256" key="4">
    <source>
        <dbReference type="ARBA" id="ARBA00022603"/>
    </source>
</evidence>